<dbReference type="InterPro" id="IPR014716">
    <property type="entry name" value="Fibrinogen_a/b/g_C_1"/>
</dbReference>
<feature type="non-terminal residue" evidence="3">
    <location>
        <position position="135"/>
    </location>
</feature>
<sequence length="135" mass="15428">NQKIHTLTKQANYELRVDISDFDGYKAYARYVTFSVGDASTNYRLTVSGYSGNAGDSLECHNGQAFTTKDRDNDSGTNNCGIYRQGAWWYKNCGYSSLNGLYIEGGKTSFKGISWYYWKNNWYSMKSSSMMIMRL</sequence>
<organism evidence="3 4">
    <name type="scientific">Mytilus galloprovincialis</name>
    <name type="common">Mediterranean mussel</name>
    <dbReference type="NCBI Taxonomy" id="29158"/>
    <lineage>
        <taxon>Eukaryota</taxon>
        <taxon>Metazoa</taxon>
        <taxon>Spiralia</taxon>
        <taxon>Lophotrochozoa</taxon>
        <taxon>Mollusca</taxon>
        <taxon>Bivalvia</taxon>
        <taxon>Autobranchia</taxon>
        <taxon>Pteriomorphia</taxon>
        <taxon>Mytilida</taxon>
        <taxon>Mytiloidea</taxon>
        <taxon>Mytilidae</taxon>
        <taxon>Mytilinae</taxon>
        <taxon>Mytilus</taxon>
    </lineage>
</organism>
<evidence type="ECO:0000259" key="2">
    <source>
        <dbReference type="PROSITE" id="PS51406"/>
    </source>
</evidence>
<dbReference type="PROSITE" id="PS51406">
    <property type="entry name" value="FIBRINOGEN_C_2"/>
    <property type="match status" value="1"/>
</dbReference>
<dbReference type="Pfam" id="PF00147">
    <property type="entry name" value="Fibrinogen_C"/>
    <property type="match status" value="1"/>
</dbReference>
<dbReference type="Proteomes" id="UP000596742">
    <property type="component" value="Unassembled WGS sequence"/>
</dbReference>
<dbReference type="EMBL" id="UYJE01008825">
    <property type="protein sequence ID" value="VDI67628.1"/>
    <property type="molecule type" value="Genomic_DNA"/>
</dbReference>
<dbReference type="PROSITE" id="PS00514">
    <property type="entry name" value="FIBRINOGEN_C_1"/>
    <property type="match status" value="1"/>
</dbReference>
<dbReference type="InterPro" id="IPR050373">
    <property type="entry name" value="Fibrinogen_C-term_domain"/>
</dbReference>
<dbReference type="InterPro" id="IPR036056">
    <property type="entry name" value="Fibrinogen-like_C"/>
</dbReference>
<dbReference type="InterPro" id="IPR020837">
    <property type="entry name" value="Fibrinogen_CS"/>
</dbReference>
<dbReference type="AlphaFoldDB" id="A0A8B6GQN6"/>
<protein>
    <recommendedName>
        <fullName evidence="2">Fibrinogen C-terminal domain-containing protein</fullName>
    </recommendedName>
</protein>
<feature type="domain" description="Fibrinogen C-terminal" evidence="2">
    <location>
        <begin position="1"/>
        <end position="135"/>
    </location>
</feature>
<dbReference type="SUPFAM" id="SSF56496">
    <property type="entry name" value="Fibrinogen C-terminal domain-like"/>
    <property type="match status" value="1"/>
</dbReference>
<dbReference type="InterPro" id="IPR002181">
    <property type="entry name" value="Fibrinogen_a/b/g_C_dom"/>
</dbReference>
<evidence type="ECO:0000313" key="3">
    <source>
        <dbReference type="EMBL" id="VDI67628.1"/>
    </source>
</evidence>
<evidence type="ECO:0000256" key="1">
    <source>
        <dbReference type="ARBA" id="ARBA00023157"/>
    </source>
</evidence>
<reference evidence="3" key="1">
    <citation type="submission" date="2018-11" db="EMBL/GenBank/DDBJ databases">
        <authorList>
            <person name="Alioto T."/>
            <person name="Alioto T."/>
        </authorList>
    </citation>
    <scope>NUCLEOTIDE SEQUENCE</scope>
</reference>
<keyword evidence="4" id="KW-1185">Reference proteome</keyword>
<dbReference type="SMART" id="SM00186">
    <property type="entry name" value="FBG"/>
    <property type="match status" value="1"/>
</dbReference>
<dbReference type="Gene3D" id="3.90.215.10">
    <property type="entry name" value="Gamma Fibrinogen, chain A, domain 1"/>
    <property type="match status" value="1"/>
</dbReference>
<keyword evidence="1" id="KW-1015">Disulfide bond</keyword>
<dbReference type="PANTHER" id="PTHR19143:SF458">
    <property type="entry name" value="FIBRINOGEN C-TERMINAL DOMAIN-CONTAINING PROTEIN-RELATED"/>
    <property type="match status" value="1"/>
</dbReference>
<dbReference type="OrthoDB" id="6144964at2759"/>
<gene>
    <name evidence="3" type="ORF">MGAL_10B084473</name>
</gene>
<proteinExistence type="predicted"/>
<dbReference type="GO" id="GO:0005615">
    <property type="term" value="C:extracellular space"/>
    <property type="evidence" value="ECO:0007669"/>
    <property type="project" value="TreeGrafter"/>
</dbReference>
<dbReference type="PANTHER" id="PTHR19143">
    <property type="entry name" value="FIBRINOGEN/TENASCIN/ANGIOPOEITIN"/>
    <property type="match status" value="1"/>
</dbReference>
<evidence type="ECO:0000313" key="4">
    <source>
        <dbReference type="Proteomes" id="UP000596742"/>
    </source>
</evidence>
<accession>A0A8B6GQN6</accession>
<name>A0A8B6GQN6_MYTGA</name>
<comment type="caution">
    <text evidence="3">The sequence shown here is derived from an EMBL/GenBank/DDBJ whole genome shotgun (WGS) entry which is preliminary data.</text>
</comment>